<accession>A0ACA9U8N0</accession>
<evidence type="ECO:0000313" key="1">
    <source>
        <dbReference type="EMBL" id="CAG9949676.1"/>
    </source>
</evidence>
<protein>
    <submittedName>
        <fullName evidence="1">Uncharacterized protein</fullName>
    </submittedName>
</protein>
<name>A0ACA9U8N0_BIOOC</name>
<sequence>MTSRMTLRQLLTQSKPTIECVSNNTHTYVNEDNWPKLGGHITLWADFNIETLNSRYDKILRMEMEHPEGVAKEMLENLTIHGVRDIKQIIAWNASILGPALEFGQSQLPLRRLHIDHEHANPQITAASTQTRVDHLIKLVDAPRRTLVVGLGSTSMKFRGGAHLTRGNQKNKREENLVRQLAHACNLANSRYGYIQTDDELVACRFSCKDTVWEAEIMPIPMELSGDKGMTTALAIWWMAMLAMPDGEESYIKPRDKMTPLTTKKRKANDDPQASVMDPDGNSGRMAGPSPPSGPNMEVLRTNAGIGSSQNSASHNTSFANVPNMGLMDTAAGVSGSLNSASHNTSFTNVPNMGLLDTAAGVGSSLNSASYNTSFTNVPNMRLLDTAAGVSGSLNSASHNTSFANVPNMGLMDTAAGVGGSLNSVSHNAGFASVSNMELLDTTAGVGGIPDSGNCNAGFPSFSNPVLADNSIGSPDGPNSEFETGVQLSDYINFLVEVDEPQRRQS</sequence>
<dbReference type="Proteomes" id="UP000836387">
    <property type="component" value="Unassembled WGS sequence"/>
</dbReference>
<gene>
    <name evidence="1" type="ORF">CRV2_00015190</name>
</gene>
<proteinExistence type="predicted"/>
<dbReference type="EMBL" id="CADEHS020000106">
    <property type="protein sequence ID" value="CAG9949676.1"/>
    <property type="molecule type" value="Genomic_DNA"/>
</dbReference>
<keyword evidence="2" id="KW-1185">Reference proteome</keyword>
<organism evidence="1 2">
    <name type="scientific">Clonostachys rosea f. rosea IK726</name>
    <dbReference type="NCBI Taxonomy" id="1349383"/>
    <lineage>
        <taxon>Eukaryota</taxon>
        <taxon>Fungi</taxon>
        <taxon>Dikarya</taxon>
        <taxon>Ascomycota</taxon>
        <taxon>Pezizomycotina</taxon>
        <taxon>Sordariomycetes</taxon>
        <taxon>Hypocreomycetidae</taxon>
        <taxon>Hypocreales</taxon>
        <taxon>Bionectriaceae</taxon>
        <taxon>Clonostachys</taxon>
    </lineage>
</organism>
<reference evidence="1" key="2">
    <citation type="submission" date="2021-10" db="EMBL/GenBank/DDBJ databases">
        <authorList>
            <person name="Piombo E."/>
        </authorList>
    </citation>
    <scope>NUCLEOTIDE SEQUENCE</scope>
</reference>
<evidence type="ECO:0000313" key="2">
    <source>
        <dbReference type="Proteomes" id="UP000836387"/>
    </source>
</evidence>
<reference evidence="1" key="1">
    <citation type="submission" date="2020-04" db="EMBL/GenBank/DDBJ databases">
        <authorList>
            <person name="Broberg M."/>
        </authorList>
    </citation>
    <scope>NUCLEOTIDE SEQUENCE</scope>
</reference>
<comment type="caution">
    <text evidence="1">The sequence shown here is derived from an EMBL/GenBank/DDBJ whole genome shotgun (WGS) entry which is preliminary data.</text>
</comment>